<dbReference type="Proteomes" id="UP000196878">
    <property type="component" value="Unassembled WGS sequence"/>
</dbReference>
<sequence>MANLISPQKVENPGALAGATGADKKASELQSKSYPDPDDDASPPRLLQGNWNSARWRWLEAMLRERDLPAAAKNLATVIVTQAADHATGDCLWHNEGFAEALAVSVDTVKRAFRSLANAGWLIRSDGRGRGKRAVMVFMMPGNIAQAAPGKRGNHAAAAPVKQGNTAPISRPENGATLRVAHPKTVQPCSEKGAELHFPPHTPL</sequence>
<dbReference type="AlphaFoldDB" id="A0A212ACG9"/>
<gene>
    <name evidence="2" type="ORF">CDV49_09045</name>
</gene>
<dbReference type="RefSeq" id="WP_088215213.1">
    <property type="nucleotide sequence ID" value="NZ_NIPW01000011.1"/>
</dbReference>
<evidence type="ECO:0008006" key="4">
    <source>
        <dbReference type="Google" id="ProtNLM"/>
    </source>
</evidence>
<accession>A0A212ACG9</accession>
<feature type="region of interest" description="Disordered" evidence="1">
    <location>
        <begin position="1"/>
        <end position="47"/>
    </location>
</feature>
<evidence type="ECO:0000313" key="3">
    <source>
        <dbReference type="Proteomes" id="UP000196878"/>
    </source>
</evidence>
<evidence type="ECO:0000256" key="1">
    <source>
        <dbReference type="SAM" id="MobiDB-lite"/>
    </source>
</evidence>
<dbReference type="InterPro" id="IPR036390">
    <property type="entry name" value="WH_DNA-bd_sf"/>
</dbReference>
<proteinExistence type="predicted"/>
<dbReference type="EMBL" id="NIPW01000011">
    <property type="protein sequence ID" value="OWJ78557.1"/>
    <property type="molecule type" value="Genomic_DNA"/>
</dbReference>
<reference evidence="2 3" key="1">
    <citation type="submission" date="2016-12" db="EMBL/GenBank/DDBJ databases">
        <title>Comparison of Traditional DNA-DNA Hybridization with In Silico Genomic Analysis.</title>
        <authorList>
            <person name="Nicholson A.C."/>
            <person name="Humrighouse B.W."/>
            <person name="Graziano J."/>
            <person name="Lasker B."/>
            <person name="Whitney A.M."/>
            <person name="Mcquiston J.R."/>
        </authorList>
    </citation>
    <scope>NUCLEOTIDE SEQUENCE [LARGE SCALE GENOMIC DNA]</scope>
    <source>
        <strain evidence="2 3">H2240</strain>
    </source>
</reference>
<protein>
    <recommendedName>
        <fullName evidence="4">Helix-turn-helix domain-containing protein</fullName>
    </recommendedName>
</protein>
<dbReference type="OrthoDB" id="7872496at2"/>
<feature type="region of interest" description="Disordered" evidence="1">
    <location>
        <begin position="148"/>
        <end position="175"/>
    </location>
</feature>
<comment type="caution">
    <text evidence="2">The sequence shown here is derived from an EMBL/GenBank/DDBJ whole genome shotgun (WGS) entry which is preliminary data.</text>
</comment>
<dbReference type="SUPFAM" id="SSF46785">
    <property type="entry name" value="Winged helix' DNA-binding domain"/>
    <property type="match status" value="1"/>
</dbReference>
<keyword evidence="3" id="KW-1185">Reference proteome</keyword>
<organism evidence="2 3">
    <name type="scientific">Haematobacter genomosp. 1</name>
    <dbReference type="NCBI Taxonomy" id="366618"/>
    <lineage>
        <taxon>Bacteria</taxon>
        <taxon>Pseudomonadati</taxon>
        <taxon>Pseudomonadota</taxon>
        <taxon>Alphaproteobacteria</taxon>
        <taxon>Rhodobacterales</taxon>
        <taxon>Paracoccaceae</taxon>
        <taxon>Haematobacter</taxon>
    </lineage>
</organism>
<name>A0A212ACG9_9RHOB</name>
<evidence type="ECO:0000313" key="2">
    <source>
        <dbReference type="EMBL" id="OWJ78557.1"/>
    </source>
</evidence>